<evidence type="ECO:0000256" key="1">
    <source>
        <dbReference type="SAM" id="Phobius"/>
    </source>
</evidence>
<protein>
    <submittedName>
        <fullName evidence="2">Uncharacterized protein</fullName>
    </submittedName>
</protein>
<feature type="transmembrane region" description="Helical" evidence="1">
    <location>
        <begin position="71"/>
        <end position="91"/>
    </location>
</feature>
<dbReference type="Proteomes" id="UP000229307">
    <property type="component" value="Unassembled WGS sequence"/>
</dbReference>
<reference evidence="3" key="1">
    <citation type="submission" date="2017-09" db="EMBL/GenBank/DDBJ databases">
        <title>Depth-based differentiation of microbial function through sediment-hosted aquifers and enrichment of novel symbionts in the deep terrestrial subsurface.</title>
        <authorList>
            <person name="Probst A.J."/>
            <person name="Ladd B."/>
            <person name="Jarett J.K."/>
            <person name="Geller-Mcgrath D.E."/>
            <person name="Sieber C.M.K."/>
            <person name="Emerson J.B."/>
            <person name="Anantharaman K."/>
            <person name="Thomas B.C."/>
            <person name="Malmstrom R."/>
            <person name="Stieglmeier M."/>
            <person name="Klingl A."/>
            <person name="Woyke T."/>
            <person name="Ryan C.M."/>
            <person name="Banfield J.F."/>
        </authorList>
    </citation>
    <scope>NUCLEOTIDE SEQUENCE [LARGE SCALE GENOMIC DNA]</scope>
</reference>
<feature type="transmembrane region" description="Helical" evidence="1">
    <location>
        <begin position="134"/>
        <end position="153"/>
    </location>
</feature>
<proteinExistence type="predicted"/>
<accession>A0A2M7SEN6</accession>
<keyword evidence="1" id="KW-0472">Membrane</keyword>
<gene>
    <name evidence="2" type="ORF">COY52_01765</name>
</gene>
<comment type="caution">
    <text evidence="2">The sequence shown here is derived from an EMBL/GenBank/DDBJ whole genome shotgun (WGS) entry which is preliminary data.</text>
</comment>
<feature type="transmembrane region" description="Helical" evidence="1">
    <location>
        <begin position="173"/>
        <end position="194"/>
    </location>
</feature>
<keyword evidence="1" id="KW-0812">Transmembrane</keyword>
<evidence type="ECO:0000313" key="2">
    <source>
        <dbReference type="EMBL" id="PIZ17995.1"/>
    </source>
</evidence>
<feature type="transmembrane region" description="Helical" evidence="1">
    <location>
        <begin position="97"/>
        <end position="114"/>
    </location>
</feature>
<dbReference type="AlphaFoldDB" id="A0A2M7SEN6"/>
<sequence length="241" mass="26753">MKKDRLIYIGCACILLAPALCRANVSIISSSFLVSFTLVSAFRTMGKSYAAVVLIEALVLKRITPVKILPAIGISALLNLISTAVGILYFLSYSSSFLLFIAAFICAGLFRNMCVKVLGIDDKMERKKRKVIDIFLYLFFFGLAILSVFLGVLVMPGHNLFRTPAAYTSHAEFVTAIIAAVLLYLTGFILTVVIEGYFLKRIFLKYADKPLKTAVLMNVPSYIVLFLTSIFYLYKMIPGSF</sequence>
<feature type="transmembrane region" description="Helical" evidence="1">
    <location>
        <begin position="33"/>
        <end position="59"/>
    </location>
</feature>
<dbReference type="EMBL" id="PFMR01000054">
    <property type="protein sequence ID" value="PIZ17995.1"/>
    <property type="molecule type" value="Genomic_DNA"/>
</dbReference>
<feature type="transmembrane region" description="Helical" evidence="1">
    <location>
        <begin position="215"/>
        <end position="234"/>
    </location>
</feature>
<keyword evidence="1" id="KW-1133">Transmembrane helix</keyword>
<name>A0A2M7SEN6_9BACT</name>
<evidence type="ECO:0000313" key="3">
    <source>
        <dbReference type="Proteomes" id="UP000229307"/>
    </source>
</evidence>
<organism evidence="2 3">
    <name type="scientific">Candidatus Desantisbacteria bacterium CG_4_10_14_0_8_um_filter_48_22</name>
    <dbReference type="NCBI Taxonomy" id="1974543"/>
    <lineage>
        <taxon>Bacteria</taxon>
        <taxon>Candidatus Desantisiibacteriota</taxon>
    </lineage>
</organism>